<feature type="transmembrane region" description="Helical" evidence="1">
    <location>
        <begin position="49"/>
        <end position="66"/>
    </location>
</feature>
<accession>A0A6C0ASI8</accession>
<reference evidence="2" key="1">
    <citation type="journal article" date="2020" name="Nature">
        <title>Giant virus diversity and host interactions through global metagenomics.</title>
        <authorList>
            <person name="Schulz F."/>
            <person name="Roux S."/>
            <person name="Paez-Espino D."/>
            <person name="Jungbluth S."/>
            <person name="Walsh D.A."/>
            <person name="Denef V.J."/>
            <person name="McMahon K.D."/>
            <person name="Konstantinidis K.T."/>
            <person name="Eloe-Fadrosh E.A."/>
            <person name="Kyrpides N.C."/>
            <person name="Woyke T."/>
        </authorList>
    </citation>
    <scope>NUCLEOTIDE SEQUENCE</scope>
    <source>
        <strain evidence="2">GVMAG-S-1101165-79</strain>
    </source>
</reference>
<organism evidence="2">
    <name type="scientific">viral metagenome</name>
    <dbReference type="NCBI Taxonomy" id="1070528"/>
    <lineage>
        <taxon>unclassified sequences</taxon>
        <taxon>metagenomes</taxon>
        <taxon>organismal metagenomes</taxon>
    </lineage>
</organism>
<name>A0A6C0ASI8_9ZZZZ</name>
<feature type="transmembrane region" description="Helical" evidence="1">
    <location>
        <begin position="81"/>
        <end position="100"/>
    </location>
</feature>
<keyword evidence="1" id="KW-0812">Transmembrane</keyword>
<sequence>MNYFSAYIYSIIGIKLLFILMAVIHIILKIKGKINSDLDKKILYWKERIEFVFIILMAILLIYIFNPRMPHTNLLNFEVKLLFYLFGFILIITADWKLFFHESKWFKYLQQSVGEKE</sequence>
<evidence type="ECO:0000256" key="1">
    <source>
        <dbReference type="SAM" id="Phobius"/>
    </source>
</evidence>
<dbReference type="AlphaFoldDB" id="A0A6C0ASI8"/>
<keyword evidence="1" id="KW-0472">Membrane</keyword>
<proteinExistence type="predicted"/>
<protein>
    <submittedName>
        <fullName evidence="2">Uncharacterized protein</fullName>
    </submittedName>
</protein>
<evidence type="ECO:0000313" key="2">
    <source>
        <dbReference type="EMBL" id="QHS82370.1"/>
    </source>
</evidence>
<dbReference type="EMBL" id="MN740765">
    <property type="protein sequence ID" value="QHS82370.1"/>
    <property type="molecule type" value="Genomic_DNA"/>
</dbReference>
<keyword evidence="1" id="KW-1133">Transmembrane helix</keyword>
<feature type="transmembrane region" description="Helical" evidence="1">
    <location>
        <begin position="6"/>
        <end position="28"/>
    </location>
</feature>